<name>A0A0M0L4R9_9BACI</name>
<organism evidence="1 2">
    <name type="scientific">Priestia koreensis</name>
    <dbReference type="NCBI Taxonomy" id="284581"/>
    <lineage>
        <taxon>Bacteria</taxon>
        <taxon>Bacillati</taxon>
        <taxon>Bacillota</taxon>
        <taxon>Bacilli</taxon>
        <taxon>Bacillales</taxon>
        <taxon>Bacillaceae</taxon>
        <taxon>Priestia</taxon>
    </lineage>
</organism>
<reference evidence="2" key="1">
    <citation type="submission" date="2015-08" db="EMBL/GenBank/DDBJ databases">
        <title>Fjat-14210 dsm16467.</title>
        <authorList>
            <person name="Liu B."/>
            <person name="Wang J."/>
            <person name="Zhu Y."/>
            <person name="Liu G."/>
            <person name="Chen Q."/>
            <person name="Chen Z."/>
            <person name="Lan J."/>
            <person name="Che J."/>
            <person name="Ge C."/>
            <person name="Shi H."/>
            <person name="Pan Z."/>
            <person name="Liu X."/>
        </authorList>
    </citation>
    <scope>NUCLEOTIDE SEQUENCE [LARGE SCALE GENOMIC DNA]</scope>
    <source>
        <strain evidence="2">DSM 16467</strain>
    </source>
</reference>
<dbReference type="STRING" id="284581.AMD01_09080"/>
<dbReference type="Proteomes" id="UP000037558">
    <property type="component" value="Unassembled WGS sequence"/>
</dbReference>
<keyword evidence="2" id="KW-1185">Reference proteome</keyword>
<evidence type="ECO:0000313" key="2">
    <source>
        <dbReference type="Proteomes" id="UP000037558"/>
    </source>
</evidence>
<evidence type="ECO:0000313" key="1">
    <source>
        <dbReference type="EMBL" id="KOO46024.1"/>
    </source>
</evidence>
<protein>
    <recommendedName>
        <fullName evidence="3">HEAT repeat domain-containing protein</fullName>
    </recommendedName>
</protein>
<dbReference type="Pfam" id="PF13646">
    <property type="entry name" value="HEAT_2"/>
    <property type="match status" value="1"/>
</dbReference>
<evidence type="ECO:0008006" key="3">
    <source>
        <dbReference type="Google" id="ProtNLM"/>
    </source>
</evidence>
<accession>A0A0M0L4R9</accession>
<dbReference type="InterPro" id="IPR016024">
    <property type="entry name" value="ARM-type_fold"/>
</dbReference>
<dbReference type="OrthoDB" id="512760at2"/>
<proteinExistence type="predicted"/>
<dbReference type="RefSeq" id="WP_053401087.1">
    <property type="nucleotide sequence ID" value="NZ_JAUKEN010000001.1"/>
</dbReference>
<sequence length="167" mass="19109">MNLEKLKKALKEEKIDEAEGILEEVGTNKYEPAIPLLIEFLKSTDNHRLRNSIALTLSDIENEIAVEPLIEMINDPKTLGFRGSLLFALKPFDCSSHLETLIYHLLSGNFEVQMEAYQLIEENIHSDLSDDVILKCIIKVKKELDEIERKKEILSDALDLLFSLKEV</sequence>
<dbReference type="Gene3D" id="1.25.10.10">
    <property type="entry name" value="Leucine-rich Repeat Variant"/>
    <property type="match status" value="1"/>
</dbReference>
<dbReference type="SUPFAM" id="SSF48371">
    <property type="entry name" value="ARM repeat"/>
    <property type="match status" value="1"/>
</dbReference>
<comment type="caution">
    <text evidence="1">The sequence shown here is derived from an EMBL/GenBank/DDBJ whole genome shotgun (WGS) entry which is preliminary data.</text>
</comment>
<dbReference type="PATRIC" id="fig|284581.3.peg.1881"/>
<gene>
    <name evidence="1" type="ORF">AMD01_09080</name>
</gene>
<dbReference type="AlphaFoldDB" id="A0A0M0L4R9"/>
<dbReference type="InterPro" id="IPR011989">
    <property type="entry name" value="ARM-like"/>
</dbReference>
<dbReference type="EMBL" id="LILC01000013">
    <property type="protein sequence ID" value="KOO46024.1"/>
    <property type="molecule type" value="Genomic_DNA"/>
</dbReference>